<feature type="binding site" evidence="4">
    <location>
        <position position="192"/>
    </location>
    <ligand>
        <name>ATP</name>
        <dbReference type="ChEBI" id="CHEBI:30616"/>
    </ligand>
</feature>
<protein>
    <recommendedName>
        <fullName evidence="1">non-specific serine/threonine protein kinase</fullName>
        <ecNumber evidence="1">2.7.11.1</ecNumber>
    </recommendedName>
</protein>
<evidence type="ECO:0000256" key="4">
    <source>
        <dbReference type="PROSITE-ProRule" id="PRU10141"/>
    </source>
</evidence>
<evidence type="ECO:0000256" key="2">
    <source>
        <dbReference type="ARBA" id="ARBA00022741"/>
    </source>
</evidence>
<dbReference type="PANTHER" id="PTHR48012">
    <property type="entry name" value="STERILE20-LIKE KINASE, ISOFORM B-RELATED"/>
    <property type="match status" value="1"/>
</dbReference>
<accession>A0A8H7VLM3</accession>
<keyword evidence="3 4" id="KW-0067">ATP-binding</keyword>
<feature type="region of interest" description="Disordered" evidence="5">
    <location>
        <begin position="1"/>
        <end position="119"/>
    </location>
</feature>
<feature type="compositionally biased region" description="Basic and acidic residues" evidence="5">
    <location>
        <begin position="71"/>
        <end position="84"/>
    </location>
</feature>
<evidence type="ECO:0000259" key="6">
    <source>
        <dbReference type="PROSITE" id="PS50011"/>
    </source>
</evidence>
<dbReference type="GO" id="GO:0005524">
    <property type="term" value="F:ATP binding"/>
    <property type="evidence" value="ECO:0007669"/>
    <property type="project" value="UniProtKB-UniRule"/>
</dbReference>
<feature type="compositionally biased region" description="Basic and acidic residues" evidence="5">
    <location>
        <begin position="414"/>
        <end position="430"/>
    </location>
</feature>
<evidence type="ECO:0000256" key="3">
    <source>
        <dbReference type="ARBA" id="ARBA00022840"/>
    </source>
</evidence>
<feature type="compositionally biased region" description="Acidic residues" evidence="5">
    <location>
        <begin position="666"/>
        <end position="680"/>
    </location>
</feature>
<evidence type="ECO:0000313" key="8">
    <source>
        <dbReference type="Proteomes" id="UP000646827"/>
    </source>
</evidence>
<sequence>MTLYSKDSTSSEPLIEKVSQNSNESSELSHSKQQPQQKPNRYVSRQRSFNQMLASATRRRHGRRRSNTEGPKNKSRDTSTHDDNTAIATTTITGPNSTTSSTNPPASSNNNNSNKNPLTRQRSLSDLVSRLTISFRSSSSIAASSSRRKPEKNKYTSNIQDYETCRLIGSGATAAVYSSIHEPTQSLVAIKKVNLELLDKGNDDGALRLEALRKEIQIMTLCRHPHLLPVYQSFVSLTHLYIVMPIMSAGSCHDLLYQRHYEGLEEPLVACIIKQVVLGLQYLHENGLVHRDVKAANLLLDRDTGIVKLADFGVSNHLRVTTTASMDQQHQNESYLSSSTTALQTTMEDILQLEKPTLKPTTSYSFSSKGDNNNDALPNVSSFGSSQMLLPPLAMEKGSYFPSISASSASDSNKSTEHHDCDNNDNKNGSDESPAVQISPPSTLYLSIDTSPPTIEKKQHKKEKQQLQQPTGQLGGLFVPGIGSPPVPSCSSSFSKPDKNAARRSFVGTPCWIAPEILQNREYNAMVDIWSLGVTVIELACGRAPYTEYDPLTIFSLILHDPVPSLEICGCKYDYSPYLQSFLDQCLRKDPETRCSASEALHHSFLRKAQSPQLLMRYLSKMKRLDMTYYTRQRGGFKQWSQYSPKNPEQETTWNFTPRQSLALQNEDDEDGDNNDDEFSPTDSASPMTPISEWTQQEEKGFPFQVVLTKVGQNMRPIV</sequence>
<dbReference type="InterPro" id="IPR011009">
    <property type="entry name" value="Kinase-like_dom_sf"/>
</dbReference>
<evidence type="ECO:0000256" key="1">
    <source>
        <dbReference type="ARBA" id="ARBA00012513"/>
    </source>
</evidence>
<dbReference type="InterPro" id="IPR017441">
    <property type="entry name" value="Protein_kinase_ATP_BS"/>
</dbReference>
<feature type="compositionally biased region" description="Low complexity" evidence="5">
    <location>
        <begin position="85"/>
        <end position="119"/>
    </location>
</feature>
<dbReference type="EMBL" id="JAEPRB010000031">
    <property type="protein sequence ID" value="KAG2225170.1"/>
    <property type="molecule type" value="Genomic_DNA"/>
</dbReference>
<gene>
    <name evidence="7" type="ORF">INT45_009499</name>
</gene>
<dbReference type="PROSITE" id="PS00107">
    <property type="entry name" value="PROTEIN_KINASE_ATP"/>
    <property type="match status" value="1"/>
</dbReference>
<dbReference type="InterPro" id="IPR008271">
    <property type="entry name" value="Ser/Thr_kinase_AS"/>
</dbReference>
<feature type="compositionally biased region" description="Polar residues" evidence="5">
    <location>
        <begin position="439"/>
        <end position="453"/>
    </location>
</feature>
<dbReference type="InterPro" id="IPR050629">
    <property type="entry name" value="STE20/SPS1-PAK"/>
</dbReference>
<dbReference type="Pfam" id="PF00069">
    <property type="entry name" value="Pkinase"/>
    <property type="match status" value="2"/>
</dbReference>
<dbReference type="GO" id="GO:0005737">
    <property type="term" value="C:cytoplasm"/>
    <property type="evidence" value="ECO:0007669"/>
    <property type="project" value="TreeGrafter"/>
</dbReference>
<feature type="region of interest" description="Disordered" evidence="5">
    <location>
        <begin position="666"/>
        <end position="697"/>
    </location>
</feature>
<dbReference type="Proteomes" id="UP000646827">
    <property type="component" value="Unassembled WGS sequence"/>
</dbReference>
<dbReference type="SUPFAM" id="SSF56112">
    <property type="entry name" value="Protein kinase-like (PK-like)"/>
    <property type="match status" value="1"/>
</dbReference>
<dbReference type="Gene3D" id="3.30.200.20">
    <property type="entry name" value="Phosphorylase Kinase, domain 1"/>
    <property type="match status" value="1"/>
</dbReference>
<feature type="domain" description="Protein kinase" evidence="6">
    <location>
        <begin position="162"/>
        <end position="606"/>
    </location>
</feature>
<evidence type="ECO:0000313" key="7">
    <source>
        <dbReference type="EMBL" id="KAG2225170.1"/>
    </source>
</evidence>
<dbReference type="AlphaFoldDB" id="A0A8H7VLM3"/>
<keyword evidence="8" id="KW-1185">Reference proteome</keyword>
<keyword evidence="2 4" id="KW-0547">Nucleotide-binding</keyword>
<dbReference type="PROSITE" id="PS50011">
    <property type="entry name" value="PROTEIN_KINASE_DOM"/>
    <property type="match status" value="1"/>
</dbReference>
<feature type="region of interest" description="Disordered" evidence="5">
    <location>
        <begin position="404"/>
        <end position="478"/>
    </location>
</feature>
<evidence type="ECO:0000256" key="5">
    <source>
        <dbReference type="SAM" id="MobiDB-lite"/>
    </source>
</evidence>
<proteinExistence type="predicted"/>
<feature type="compositionally biased region" description="Low complexity" evidence="5">
    <location>
        <begin position="404"/>
        <end position="413"/>
    </location>
</feature>
<name>A0A8H7VLM3_9FUNG</name>
<organism evidence="7 8">
    <name type="scientific">Circinella minor</name>
    <dbReference type="NCBI Taxonomy" id="1195481"/>
    <lineage>
        <taxon>Eukaryota</taxon>
        <taxon>Fungi</taxon>
        <taxon>Fungi incertae sedis</taxon>
        <taxon>Mucoromycota</taxon>
        <taxon>Mucoromycotina</taxon>
        <taxon>Mucoromycetes</taxon>
        <taxon>Mucorales</taxon>
        <taxon>Lichtheimiaceae</taxon>
        <taxon>Circinella</taxon>
    </lineage>
</organism>
<dbReference type="OrthoDB" id="248923at2759"/>
<comment type="caution">
    <text evidence="7">The sequence shown here is derived from an EMBL/GenBank/DDBJ whole genome shotgun (WGS) entry which is preliminary data.</text>
</comment>
<dbReference type="EC" id="2.7.11.1" evidence="1"/>
<feature type="compositionally biased region" description="Polar residues" evidence="5">
    <location>
        <begin position="1"/>
        <end position="54"/>
    </location>
</feature>
<dbReference type="InterPro" id="IPR000719">
    <property type="entry name" value="Prot_kinase_dom"/>
</dbReference>
<reference evidence="7 8" key="1">
    <citation type="submission" date="2020-12" db="EMBL/GenBank/DDBJ databases">
        <title>Metabolic potential, ecology and presence of endohyphal bacteria is reflected in genomic diversity of Mucoromycotina.</title>
        <authorList>
            <person name="Muszewska A."/>
            <person name="Okrasinska A."/>
            <person name="Steczkiewicz K."/>
            <person name="Drgas O."/>
            <person name="Orlowska M."/>
            <person name="Perlinska-Lenart U."/>
            <person name="Aleksandrzak-Piekarczyk T."/>
            <person name="Szatraj K."/>
            <person name="Zielenkiewicz U."/>
            <person name="Pilsyk S."/>
            <person name="Malc E."/>
            <person name="Mieczkowski P."/>
            <person name="Kruszewska J.S."/>
            <person name="Biernat P."/>
            <person name="Pawlowska J."/>
        </authorList>
    </citation>
    <scope>NUCLEOTIDE SEQUENCE [LARGE SCALE GENOMIC DNA]</scope>
    <source>
        <strain evidence="7 8">CBS 142.35</strain>
    </source>
</reference>
<dbReference type="GO" id="GO:0004674">
    <property type="term" value="F:protein serine/threonine kinase activity"/>
    <property type="evidence" value="ECO:0007669"/>
    <property type="project" value="UniProtKB-EC"/>
</dbReference>
<dbReference type="SMART" id="SM00220">
    <property type="entry name" value="S_TKc"/>
    <property type="match status" value="1"/>
</dbReference>
<dbReference type="PANTHER" id="PTHR48012:SF16">
    <property type="entry name" value="NON-SPECIFIC SERINE_THREONINE PROTEIN KINASE"/>
    <property type="match status" value="1"/>
</dbReference>
<dbReference type="PROSITE" id="PS00108">
    <property type="entry name" value="PROTEIN_KINASE_ST"/>
    <property type="match status" value="1"/>
</dbReference>
<dbReference type="Gene3D" id="1.10.510.10">
    <property type="entry name" value="Transferase(Phosphotransferase) domain 1"/>
    <property type="match status" value="2"/>
</dbReference>
<feature type="compositionally biased region" description="Polar residues" evidence="5">
    <location>
        <begin position="681"/>
        <end position="695"/>
    </location>
</feature>